<feature type="domain" description="Glycosyl transferase family 1" evidence="1">
    <location>
        <begin position="198"/>
        <end position="335"/>
    </location>
</feature>
<evidence type="ECO:0000313" key="6">
    <source>
        <dbReference type="Proteomes" id="UP000321927"/>
    </source>
</evidence>
<dbReference type="PANTHER" id="PTHR45947">
    <property type="entry name" value="SULFOQUINOVOSYL TRANSFERASE SQD2"/>
    <property type="match status" value="1"/>
</dbReference>
<evidence type="ECO:0000259" key="2">
    <source>
        <dbReference type="Pfam" id="PF09314"/>
    </source>
</evidence>
<dbReference type="OrthoDB" id="9792269at2"/>
<name>A0A2W7REB3_9BACT</name>
<dbReference type="PANTHER" id="PTHR45947:SF3">
    <property type="entry name" value="SULFOQUINOVOSYL TRANSFERASE SQD2"/>
    <property type="match status" value="1"/>
</dbReference>
<protein>
    <submittedName>
        <fullName evidence="4">Glycosyltransferase family 1 protein</fullName>
    </submittedName>
    <submittedName>
        <fullName evidence="3">Glycosyltransferase involved in cell wall biosynthesis</fullName>
    </submittedName>
</protein>
<proteinExistence type="predicted"/>
<dbReference type="Proteomes" id="UP000321927">
    <property type="component" value="Unassembled WGS sequence"/>
</dbReference>
<dbReference type="InterPro" id="IPR050194">
    <property type="entry name" value="Glycosyltransferase_grp1"/>
</dbReference>
<evidence type="ECO:0000313" key="3">
    <source>
        <dbReference type="EMBL" id="PZX58481.1"/>
    </source>
</evidence>
<evidence type="ECO:0000259" key="1">
    <source>
        <dbReference type="Pfam" id="PF00534"/>
    </source>
</evidence>
<dbReference type="EMBL" id="VORV01000006">
    <property type="protein sequence ID" value="TXD77656.1"/>
    <property type="molecule type" value="Genomic_DNA"/>
</dbReference>
<reference evidence="4 6" key="2">
    <citation type="submission" date="2019-08" db="EMBL/GenBank/DDBJ databases">
        <title>Genome of Algoriphagus ratkowskyi IC026.</title>
        <authorList>
            <person name="Bowman J.P."/>
        </authorList>
    </citation>
    <scope>NUCLEOTIDE SEQUENCE [LARGE SCALE GENOMIC DNA]</scope>
    <source>
        <strain evidence="4 6">IC026</strain>
    </source>
</reference>
<evidence type="ECO:0000313" key="4">
    <source>
        <dbReference type="EMBL" id="TXD77656.1"/>
    </source>
</evidence>
<sequence>MATAKKKLKVAIMGAKGYPYVYGGYDTLIRELGERLVKRGVHVRVYNHRALFPLKPRFVNGIECIYTPAIESKQLTQLSHSFFSMVHACFSDVDVIFVVNSANGPFGVISRFFRKKTVINVDGLEWLRPKWKGFGSKYFFWASKMATKLYDQIINDSDEMQRVYKELFDADSKVIAYGANPRIDSDPEPIERWGLKSHDYFLIVGRLIPDNNADLIIEGFLKSDTKRKLVIVGDVPFEDDYATILKNKEDDRLLFLGYVTDQEELAAWYSHCFAYFHGHEYGGTNPAMLKALGFGCAILALDTPFNQEMLQDGKHGWYFKKTTESVQDIVEASESSTERMAYFRSIAREGLIQRYNWDFVTDQYLEVFETLSGKKQIKNVPEKVKFEKVPT</sequence>
<evidence type="ECO:0000313" key="5">
    <source>
        <dbReference type="Proteomes" id="UP000249115"/>
    </source>
</evidence>
<keyword evidence="3" id="KW-0808">Transferase</keyword>
<feature type="domain" description="DUF1972" evidence="2">
    <location>
        <begin position="9"/>
        <end position="179"/>
    </location>
</feature>
<dbReference type="AlphaFoldDB" id="A0A2W7REB3"/>
<organism evidence="3 5">
    <name type="scientific">Algoriphagus ratkowskyi</name>
    <dbReference type="NCBI Taxonomy" id="57028"/>
    <lineage>
        <taxon>Bacteria</taxon>
        <taxon>Pseudomonadati</taxon>
        <taxon>Bacteroidota</taxon>
        <taxon>Cytophagia</taxon>
        <taxon>Cytophagales</taxon>
        <taxon>Cyclobacteriaceae</taxon>
        <taxon>Algoriphagus</taxon>
    </lineage>
</organism>
<reference evidence="3 5" key="1">
    <citation type="submission" date="2018-06" db="EMBL/GenBank/DDBJ databases">
        <title>Genomic Encyclopedia of Archaeal and Bacterial Type Strains, Phase II (KMG-II): from individual species to whole genera.</title>
        <authorList>
            <person name="Goeker M."/>
        </authorList>
    </citation>
    <scope>NUCLEOTIDE SEQUENCE [LARGE SCALE GENOMIC DNA]</scope>
    <source>
        <strain evidence="3 5">DSM 22686</strain>
    </source>
</reference>
<comment type="caution">
    <text evidence="3">The sequence shown here is derived from an EMBL/GenBank/DDBJ whole genome shotgun (WGS) entry which is preliminary data.</text>
</comment>
<dbReference type="Gene3D" id="3.40.50.2000">
    <property type="entry name" value="Glycogen Phosphorylase B"/>
    <property type="match status" value="2"/>
</dbReference>
<dbReference type="Pfam" id="PF09314">
    <property type="entry name" value="DUF1972"/>
    <property type="match status" value="1"/>
</dbReference>
<gene>
    <name evidence="4" type="ORF">ESW18_09785</name>
    <name evidence="3" type="ORF">LV84_01690</name>
</gene>
<keyword evidence="6" id="KW-1185">Reference proteome</keyword>
<dbReference type="Proteomes" id="UP000249115">
    <property type="component" value="Unassembled WGS sequence"/>
</dbReference>
<dbReference type="InterPro" id="IPR001296">
    <property type="entry name" value="Glyco_trans_1"/>
</dbReference>
<dbReference type="RefSeq" id="WP_086500982.1">
    <property type="nucleotide sequence ID" value="NZ_MSSV01000006.1"/>
</dbReference>
<dbReference type="InterPro" id="IPR015393">
    <property type="entry name" value="DUF1972"/>
</dbReference>
<dbReference type="GO" id="GO:0016757">
    <property type="term" value="F:glycosyltransferase activity"/>
    <property type="evidence" value="ECO:0007669"/>
    <property type="project" value="InterPro"/>
</dbReference>
<dbReference type="Pfam" id="PF00534">
    <property type="entry name" value="Glycos_transf_1"/>
    <property type="match status" value="1"/>
</dbReference>
<dbReference type="SUPFAM" id="SSF53756">
    <property type="entry name" value="UDP-Glycosyltransferase/glycogen phosphorylase"/>
    <property type="match status" value="1"/>
</dbReference>
<accession>A0A2W7REB3</accession>
<dbReference type="EMBL" id="QKZU01000005">
    <property type="protein sequence ID" value="PZX58481.1"/>
    <property type="molecule type" value="Genomic_DNA"/>
</dbReference>